<protein>
    <submittedName>
        <fullName evidence="1">Uncharacterized protein</fullName>
    </submittedName>
</protein>
<dbReference type="AlphaFoldDB" id="A0AAV9G7P5"/>
<dbReference type="EMBL" id="MU865978">
    <property type="protein sequence ID" value="KAK4444385.1"/>
    <property type="molecule type" value="Genomic_DNA"/>
</dbReference>
<sequence length="297" mass="33646">MASDTHELVMAYADPAAPKALRDNVVYIQQTPSNNSDSTCVRLVPLSRRPGIRFVCRFDSVEDIAEFQIALLGESLNLAISHVSSICYTPSKPKATASLDRCGVQIWHEVSRAVALNSQLSRDAASRSSLTVNGTKLAERPTEEKRPQLTRIVIFPPRVEECLFLYATHDIELVKTGEEYGLSILLRPRKSSRLSALRAGNRSSPSFFKLWHVRHTRCSAAGFPLNGSAPDPDHDETNQRCSNLQIVFERIQEYRDYIDIWDQAMSLRHEEKKALQALEEEMSRKRYTAKDAVRLRF</sequence>
<name>A0AAV9G7P5_9PEZI</name>
<reference evidence="1" key="2">
    <citation type="submission" date="2023-05" db="EMBL/GenBank/DDBJ databases">
        <authorList>
            <consortium name="Lawrence Berkeley National Laboratory"/>
            <person name="Steindorff A."/>
            <person name="Hensen N."/>
            <person name="Bonometti L."/>
            <person name="Westerberg I."/>
            <person name="Brannstrom I.O."/>
            <person name="Guillou S."/>
            <person name="Cros-Aarteil S."/>
            <person name="Calhoun S."/>
            <person name="Haridas S."/>
            <person name="Kuo A."/>
            <person name="Mondo S."/>
            <person name="Pangilinan J."/>
            <person name="Riley R."/>
            <person name="Labutti K."/>
            <person name="Andreopoulos B."/>
            <person name="Lipzen A."/>
            <person name="Chen C."/>
            <person name="Yanf M."/>
            <person name="Daum C."/>
            <person name="Ng V."/>
            <person name="Clum A."/>
            <person name="Ohm R."/>
            <person name="Martin F."/>
            <person name="Silar P."/>
            <person name="Natvig D."/>
            <person name="Lalanne C."/>
            <person name="Gautier V."/>
            <person name="Ament-Velasquez S.L."/>
            <person name="Kruys A."/>
            <person name="Hutchinson M.I."/>
            <person name="Powell A.J."/>
            <person name="Barry K."/>
            <person name="Miller A.N."/>
            <person name="Grigoriev I.V."/>
            <person name="Debuchy R."/>
            <person name="Gladieux P."/>
            <person name="Thoren M.H."/>
            <person name="Johannesson H."/>
        </authorList>
    </citation>
    <scope>NUCLEOTIDE SEQUENCE</scope>
    <source>
        <strain evidence="1">PSN243</strain>
    </source>
</reference>
<proteinExistence type="predicted"/>
<accession>A0AAV9G7P5</accession>
<organism evidence="1 2">
    <name type="scientific">Podospora aff. communis PSN243</name>
    <dbReference type="NCBI Taxonomy" id="3040156"/>
    <lineage>
        <taxon>Eukaryota</taxon>
        <taxon>Fungi</taxon>
        <taxon>Dikarya</taxon>
        <taxon>Ascomycota</taxon>
        <taxon>Pezizomycotina</taxon>
        <taxon>Sordariomycetes</taxon>
        <taxon>Sordariomycetidae</taxon>
        <taxon>Sordariales</taxon>
        <taxon>Podosporaceae</taxon>
        <taxon>Podospora</taxon>
    </lineage>
</organism>
<dbReference type="Proteomes" id="UP001321760">
    <property type="component" value="Unassembled WGS sequence"/>
</dbReference>
<gene>
    <name evidence="1" type="ORF">QBC34DRAFT_475113</name>
</gene>
<reference evidence="1" key="1">
    <citation type="journal article" date="2023" name="Mol. Phylogenet. Evol.">
        <title>Genome-scale phylogeny and comparative genomics of the fungal order Sordariales.</title>
        <authorList>
            <person name="Hensen N."/>
            <person name="Bonometti L."/>
            <person name="Westerberg I."/>
            <person name="Brannstrom I.O."/>
            <person name="Guillou S."/>
            <person name="Cros-Aarteil S."/>
            <person name="Calhoun S."/>
            <person name="Haridas S."/>
            <person name="Kuo A."/>
            <person name="Mondo S."/>
            <person name="Pangilinan J."/>
            <person name="Riley R."/>
            <person name="LaButti K."/>
            <person name="Andreopoulos B."/>
            <person name="Lipzen A."/>
            <person name="Chen C."/>
            <person name="Yan M."/>
            <person name="Daum C."/>
            <person name="Ng V."/>
            <person name="Clum A."/>
            <person name="Steindorff A."/>
            <person name="Ohm R.A."/>
            <person name="Martin F."/>
            <person name="Silar P."/>
            <person name="Natvig D.O."/>
            <person name="Lalanne C."/>
            <person name="Gautier V."/>
            <person name="Ament-Velasquez S.L."/>
            <person name="Kruys A."/>
            <person name="Hutchinson M.I."/>
            <person name="Powell A.J."/>
            <person name="Barry K."/>
            <person name="Miller A.N."/>
            <person name="Grigoriev I.V."/>
            <person name="Debuchy R."/>
            <person name="Gladieux P."/>
            <person name="Hiltunen Thoren M."/>
            <person name="Johannesson H."/>
        </authorList>
    </citation>
    <scope>NUCLEOTIDE SEQUENCE</scope>
    <source>
        <strain evidence="1">PSN243</strain>
    </source>
</reference>
<comment type="caution">
    <text evidence="1">The sequence shown here is derived from an EMBL/GenBank/DDBJ whole genome shotgun (WGS) entry which is preliminary data.</text>
</comment>
<evidence type="ECO:0000313" key="1">
    <source>
        <dbReference type="EMBL" id="KAK4444385.1"/>
    </source>
</evidence>
<evidence type="ECO:0000313" key="2">
    <source>
        <dbReference type="Proteomes" id="UP001321760"/>
    </source>
</evidence>
<keyword evidence="2" id="KW-1185">Reference proteome</keyword>